<dbReference type="GO" id="GO:0046872">
    <property type="term" value="F:metal ion binding"/>
    <property type="evidence" value="ECO:0007669"/>
    <property type="project" value="UniProtKB-KW"/>
</dbReference>
<dbReference type="EMBL" id="UXAW01000058">
    <property type="protein sequence ID" value="VDC27267.1"/>
    <property type="molecule type" value="Genomic_DNA"/>
</dbReference>
<dbReference type="Proteomes" id="UP000277498">
    <property type="component" value="Unassembled WGS sequence"/>
</dbReference>
<dbReference type="EC" id="3.4.24.-" evidence="11"/>
<dbReference type="GO" id="GO:0006508">
    <property type="term" value="P:proteolysis"/>
    <property type="evidence" value="ECO:0007669"/>
    <property type="project" value="UniProtKB-KW"/>
</dbReference>
<evidence type="ECO:0000256" key="6">
    <source>
        <dbReference type="ARBA" id="ARBA00022833"/>
    </source>
</evidence>
<keyword evidence="2" id="KW-0479">Metal-binding</keyword>
<dbReference type="InterPro" id="IPR005073">
    <property type="entry name" value="Peptidase_M74"/>
</dbReference>
<feature type="disulfide bond" evidence="8">
    <location>
        <begin position="227"/>
        <end position="234"/>
    </location>
</feature>
<gene>
    <name evidence="11" type="primary">mepA_2</name>
    <name evidence="11" type="ORF">XINFAN_01836</name>
</gene>
<dbReference type="GO" id="GO:0030288">
    <property type="term" value="C:outer membrane-bounded periplasmic space"/>
    <property type="evidence" value="ECO:0007669"/>
    <property type="project" value="InterPro"/>
</dbReference>
<evidence type="ECO:0000256" key="10">
    <source>
        <dbReference type="SAM" id="SignalP"/>
    </source>
</evidence>
<evidence type="ECO:0000256" key="4">
    <source>
        <dbReference type="ARBA" id="ARBA00022764"/>
    </source>
</evidence>
<evidence type="ECO:0000256" key="9">
    <source>
        <dbReference type="SAM" id="MobiDB-lite"/>
    </source>
</evidence>
<keyword evidence="12" id="KW-1185">Reference proteome</keyword>
<feature type="signal peptide" evidence="10">
    <location>
        <begin position="1"/>
        <end position="24"/>
    </location>
</feature>
<evidence type="ECO:0000256" key="2">
    <source>
        <dbReference type="ARBA" id="ARBA00022723"/>
    </source>
</evidence>
<dbReference type="NCBIfam" id="NF006947">
    <property type="entry name" value="PRK09429.1"/>
    <property type="match status" value="1"/>
</dbReference>
<dbReference type="GO" id="GO:0004252">
    <property type="term" value="F:serine-type endopeptidase activity"/>
    <property type="evidence" value="ECO:0007669"/>
    <property type="project" value="InterPro"/>
</dbReference>
<dbReference type="SUPFAM" id="SSF55166">
    <property type="entry name" value="Hedgehog/DD-peptidase"/>
    <property type="match status" value="1"/>
</dbReference>
<keyword evidence="8" id="KW-1015">Disulfide bond</keyword>
<dbReference type="PIRSF" id="PIRSF018455">
    <property type="entry name" value="MepA"/>
    <property type="match status" value="1"/>
</dbReference>
<proteinExistence type="predicted"/>
<evidence type="ECO:0000256" key="3">
    <source>
        <dbReference type="ARBA" id="ARBA00022729"/>
    </source>
</evidence>
<keyword evidence="3 10" id="KW-0732">Signal</keyword>
<feature type="disulfide bond" evidence="8">
    <location>
        <begin position="197"/>
        <end position="251"/>
    </location>
</feature>
<dbReference type="Gene3D" id="3.30.1380.10">
    <property type="match status" value="1"/>
</dbReference>
<keyword evidence="6" id="KW-0862">Zinc</keyword>
<evidence type="ECO:0000256" key="5">
    <source>
        <dbReference type="ARBA" id="ARBA00022801"/>
    </source>
</evidence>
<keyword evidence="1" id="KW-0645">Protease</keyword>
<evidence type="ECO:0000313" key="11">
    <source>
        <dbReference type="EMBL" id="VDC27267.1"/>
    </source>
</evidence>
<accession>A0A3P5XI04</accession>
<keyword evidence="5 11" id="KW-0378">Hydrolase</keyword>
<protein>
    <submittedName>
        <fullName evidence="11">Penicillin-insensitive murein endopeptidase</fullName>
        <ecNumber evidence="11">3.4.24.-</ecNumber>
    </submittedName>
</protein>
<dbReference type="GO" id="GO:0008237">
    <property type="term" value="F:metallopeptidase activity"/>
    <property type="evidence" value="ECO:0007669"/>
    <property type="project" value="UniProtKB-KW"/>
</dbReference>
<dbReference type="AlphaFoldDB" id="A0A3P5XI04"/>
<dbReference type="InterPro" id="IPR009045">
    <property type="entry name" value="Zn_M74/Hedgehog-like"/>
</dbReference>
<feature type="compositionally biased region" description="Basic and acidic residues" evidence="9">
    <location>
        <begin position="270"/>
        <end position="280"/>
    </location>
</feature>
<organism evidence="11 12">
    <name type="scientific">Pseudogemmobacter humi</name>
    <dbReference type="NCBI Taxonomy" id="2483812"/>
    <lineage>
        <taxon>Bacteria</taxon>
        <taxon>Pseudomonadati</taxon>
        <taxon>Pseudomonadota</taxon>
        <taxon>Alphaproteobacteria</taxon>
        <taxon>Rhodobacterales</taxon>
        <taxon>Paracoccaceae</taxon>
        <taxon>Pseudogemmobacter</taxon>
    </lineage>
</organism>
<evidence type="ECO:0000256" key="8">
    <source>
        <dbReference type="PIRSR" id="PIRSR018455-2"/>
    </source>
</evidence>
<evidence type="ECO:0000313" key="12">
    <source>
        <dbReference type="Proteomes" id="UP000277498"/>
    </source>
</evidence>
<sequence>MNPLSRLTAALLAAALLAPPPAEAQQLAKDLFGAHKLPSAQEPTPIGSYSKGCAAGLLKMPENGPHWQAMRLSRNRNWGHPVMVEFLMDLSYAASQIGWGKGLYIGDISQPRGGPMLTGHASHQIGLDADIWWLAPQRLDLSVAERESLSSIPMRSADQKSVTRAWGPTAHNLLKIAASDPRVDRIFVAAAIKLEICRTAKKSDTAWLQKIRPVAGHDTHFHVRLKCPAGTRFCETQTPTVSDLSKGGNGCDETLTWWVTDYLNPPKATGKKDPNEEDPPKKKHPRQFTLADLPNQCQAVLASD</sequence>
<feature type="region of interest" description="Disordered" evidence="9">
    <location>
        <begin position="265"/>
        <end position="290"/>
    </location>
</feature>
<feature type="chain" id="PRO_5018207719" evidence="10">
    <location>
        <begin position="25"/>
        <end position="304"/>
    </location>
</feature>
<keyword evidence="7" id="KW-0482">Metalloprotease</keyword>
<evidence type="ECO:0000256" key="1">
    <source>
        <dbReference type="ARBA" id="ARBA00022670"/>
    </source>
</evidence>
<dbReference type="OrthoDB" id="1467367at2"/>
<reference evidence="11 12" key="1">
    <citation type="submission" date="2018-11" db="EMBL/GenBank/DDBJ databases">
        <authorList>
            <person name="Criscuolo A."/>
        </authorList>
    </citation>
    <scope>NUCLEOTIDE SEQUENCE [LARGE SCALE GENOMIC DNA]</scope>
    <source>
        <strain evidence="11">ACIP111625</strain>
    </source>
</reference>
<keyword evidence="4" id="KW-0574">Periplasm</keyword>
<name>A0A3P5XI04_9RHOB</name>
<evidence type="ECO:0000256" key="7">
    <source>
        <dbReference type="ARBA" id="ARBA00023049"/>
    </source>
</evidence>
<dbReference type="Pfam" id="PF03411">
    <property type="entry name" value="Peptidase_M74"/>
    <property type="match status" value="1"/>
</dbReference>